<dbReference type="Proteomes" id="UP000293912">
    <property type="component" value="Chromosome"/>
</dbReference>
<proteinExistence type="predicted"/>
<keyword evidence="3" id="KW-1185">Reference proteome</keyword>
<evidence type="ECO:0000256" key="1">
    <source>
        <dbReference type="SAM" id="MobiDB-lite"/>
    </source>
</evidence>
<organism evidence="2 3">
    <name type="scientific">Hydrogenophaga pseudoflava</name>
    <name type="common">Pseudomonas carboxydoflava</name>
    <dbReference type="NCBI Taxonomy" id="47421"/>
    <lineage>
        <taxon>Bacteria</taxon>
        <taxon>Pseudomonadati</taxon>
        <taxon>Pseudomonadota</taxon>
        <taxon>Betaproteobacteria</taxon>
        <taxon>Burkholderiales</taxon>
        <taxon>Comamonadaceae</taxon>
        <taxon>Hydrogenophaga</taxon>
    </lineage>
</organism>
<gene>
    <name evidence="2" type="ORF">HPF_09715</name>
</gene>
<dbReference type="EMBL" id="CP037867">
    <property type="protein sequence ID" value="QBM27962.1"/>
    <property type="molecule type" value="Genomic_DNA"/>
</dbReference>
<dbReference type="KEGG" id="hpse:HPF_09715"/>
<name>A0A4P6WVN7_HYDPS</name>
<sequence>MANGRNKGRKVDPKRDGDGFVALPWAVLDSPAYRRLSHPARSLLLEIARQYVKDNNGQLLLSREHMRSRGWSSSDVLTRAKRALLAGGFIHETVTGQWPAKASWYAVTWYSLDRHSDYDPGAAETFVRGAYRKGLSMKNEPLRPSHGTRPSQIGPSHGTEEKRVAPSHGPIWGVFAPLSVPSDGHHLDMPSAAPKEVTPPDSCAGRYIRLTAKPERLFTGLLAPTTTTTKKASGRVAAMA</sequence>
<evidence type="ECO:0000313" key="2">
    <source>
        <dbReference type="EMBL" id="QBM27962.1"/>
    </source>
</evidence>
<reference evidence="2 3" key="1">
    <citation type="submission" date="2019-03" db="EMBL/GenBank/DDBJ databases">
        <authorList>
            <person name="Sebastian G."/>
            <person name="Baumann P."/>
            <person name="Ruckert C."/>
            <person name="Kalinowski J."/>
            <person name="Nebel B."/>
            <person name="Takors R."/>
            <person name="Blombach B."/>
        </authorList>
    </citation>
    <scope>NUCLEOTIDE SEQUENCE [LARGE SCALE GENOMIC DNA]</scope>
    <source>
        <strain evidence="2 3">DSM 1084</strain>
    </source>
</reference>
<feature type="region of interest" description="Disordered" evidence="1">
    <location>
        <begin position="137"/>
        <end position="166"/>
    </location>
</feature>
<evidence type="ECO:0000313" key="3">
    <source>
        <dbReference type="Proteomes" id="UP000293912"/>
    </source>
</evidence>
<dbReference type="AlphaFoldDB" id="A0A4P6WVN7"/>
<protein>
    <submittedName>
        <fullName evidence="2">Uncharacterized protein</fullName>
    </submittedName>
</protein>
<accession>A0A4P6WVN7</accession>